<dbReference type="Pfam" id="PF21277">
    <property type="entry name" value="T6SS_VgrG3-like_C"/>
    <property type="match status" value="1"/>
</dbReference>
<dbReference type="Pfam" id="PF20410">
    <property type="entry name" value="X-Tfes_XVIPCD"/>
    <property type="match status" value="1"/>
</dbReference>
<proteinExistence type="predicted"/>
<dbReference type="RefSeq" id="WP_096378907.1">
    <property type="nucleotide sequence ID" value="NZ_AP014940.1"/>
</dbReference>
<sequence length="417" mass="45450">MTKDWTLGSTSERYETGGRGAATISTGHGDHGGVSYGAYQLSSRAGTLREYLQQSKYGEQFAGLTPATPAFNAKWKELARSDPGFAADQHDYIRSSHYEAERDRLKARGIDLSERGPAVQDALWSTSVQLRALTPAIVEKGLKQKFGPDYALERLSDRDIVEAIQDYKIEHNQRLFRSSPESWTGLLNRARHEKEDLVALAEGREPVRGEKARAPASAEVERAQTALNALGIGDRDGQPLEVDGRLGARSREAVKAFQQAHELDPDGRLNPRTLQALDAALAQRTAAAHGPRIDERGHRDHALYLQAAAGLEKLGGDFARRETLQRAAATMAYEARIGGLQRIDQIVSSADGRRLFAVEGDPLDPSHRRAVADKAQAVAQTLQETTRALEQDAPARAPSPSATPQPLAPRQAAPVPL</sequence>
<organism evidence="5 6">
    <name type="scientific">Lysobacter enzymogenes</name>
    <dbReference type="NCBI Taxonomy" id="69"/>
    <lineage>
        <taxon>Bacteria</taxon>
        <taxon>Pseudomonadati</taxon>
        <taxon>Pseudomonadota</taxon>
        <taxon>Gammaproteobacteria</taxon>
        <taxon>Lysobacterales</taxon>
        <taxon>Lysobacteraceae</taxon>
        <taxon>Lysobacter</taxon>
    </lineage>
</organism>
<dbReference type="SUPFAM" id="SSF47090">
    <property type="entry name" value="PGBD-like"/>
    <property type="match status" value="1"/>
</dbReference>
<dbReference type="InterPro" id="IPR046519">
    <property type="entry name" value="X-Tfes_XVIPCD"/>
</dbReference>
<feature type="region of interest" description="Disordered" evidence="1">
    <location>
        <begin position="1"/>
        <end position="30"/>
    </location>
</feature>
<reference evidence="5 6" key="1">
    <citation type="journal article" date="2017" name="DNA Res.">
        <title>Complete genome sequence and expression profile of the commercial lytic enzyme producer Lysobacter enzymogenes M497-1.</title>
        <authorList>
            <person name="Takami H."/>
            <person name="Toyoda A."/>
            <person name="Uchiyama I."/>
            <person name="Itoh T."/>
            <person name="Takaki Y."/>
            <person name="Arai W."/>
            <person name="Nishi S."/>
            <person name="Kawai M."/>
            <person name="Shinya K."/>
            <person name="Ikeda H."/>
        </authorList>
    </citation>
    <scope>NUCLEOTIDE SEQUENCE [LARGE SCALE GENOMIC DNA]</scope>
    <source>
        <strain evidence="5 6">M497-1</strain>
    </source>
</reference>
<dbReference type="Gene3D" id="1.10.101.10">
    <property type="entry name" value="PGBD-like superfamily/PGBD"/>
    <property type="match status" value="1"/>
</dbReference>
<evidence type="ECO:0000259" key="2">
    <source>
        <dbReference type="Pfam" id="PF01471"/>
    </source>
</evidence>
<dbReference type="KEGG" id="lem:LEN_2958"/>
<feature type="domain" description="Peptidoglycan binding-like" evidence="2">
    <location>
        <begin position="218"/>
        <end position="277"/>
    </location>
</feature>
<gene>
    <name evidence="5" type="ORF">LEN_2958</name>
</gene>
<evidence type="ECO:0000313" key="6">
    <source>
        <dbReference type="Proteomes" id="UP000218824"/>
    </source>
</evidence>
<evidence type="ECO:0008006" key="7">
    <source>
        <dbReference type="Google" id="ProtNLM"/>
    </source>
</evidence>
<feature type="domain" description="X-Tfes XVIPCD" evidence="3">
    <location>
        <begin position="295"/>
        <end position="391"/>
    </location>
</feature>
<evidence type="ECO:0000313" key="5">
    <source>
        <dbReference type="EMBL" id="BAV98445.1"/>
    </source>
</evidence>
<evidence type="ECO:0000256" key="1">
    <source>
        <dbReference type="SAM" id="MobiDB-lite"/>
    </source>
</evidence>
<dbReference type="Pfam" id="PF01471">
    <property type="entry name" value="PG_binding_1"/>
    <property type="match status" value="1"/>
</dbReference>
<dbReference type="InterPro" id="IPR049073">
    <property type="entry name" value="T6SS_VgrG3-like_C"/>
</dbReference>
<dbReference type="AlphaFoldDB" id="A0AAU9AH30"/>
<name>A0AAU9AH30_LYSEN</name>
<dbReference type="GeneID" id="83064791"/>
<dbReference type="InterPro" id="IPR036365">
    <property type="entry name" value="PGBD-like_sf"/>
</dbReference>
<dbReference type="InterPro" id="IPR002477">
    <property type="entry name" value="Peptidoglycan-bd-like"/>
</dbReference>
<dbReference type="Proteomes" id="UP000218824">
    <property type="component" value="Chromosome"/>
</dbReference>
<protein>
    <recommendedName>
        <fullName evidence="7">Peptidoglycan-binding protein</fullName>
    </recommendedName>
</protein>
<accession>A0AAU9AH30</accession>
<feature type="domain" description="Type VI secretion system spike protein VgrG3-like C-terminal" evidence="4">
    <location>
        <begin position="7"/>
        <end position="194"/>
    </location>
</feature>
<evidence type="ECO:0000259" key="3">
    <source>
        <dbReference type="Pfam" id="PF20410"/>
    </source>
</evidence>
<dbReference type="EMBL" id="AP014940">
    <property type="protein sequence ID" value="BAV98445.1"/>
    <property type="molecule type" value="Genomic_DNA"/>
</dbReference>
<evidence type="ECO:0000259" key="4">
    <source>
        <dbReference type="Pfam" id="PF21277"/>
    </source>
</evidence>
<dbReference type="InterPro" id="IPR036366">
    <property type="entry name" value="PGBDSf"/>
</dbReference>
<feature type="region of interest" description="Disordered" evidence="1">
    <location>
        <begin position="386"/>
        <end position="417"/>
    </location>
</feature>